<evidence type="ECO:0000259" key="2">
    <source>
        <dbReference type="Pfam" id="PF07110"/>
    </source>
</evidence>
<dbReference type="OrthoDB" id="4131992at2759"/>
<reference evidence="3 4" key="1">
    <citation type="submission" date="2015-06" db="EMBL/GenBank/DDBJ databases">
        <title>Draft genome of the ant-associated black yeast Phialophora attae CBS 131958.</title>
        <authorList>
            <person name="Moreno L.F."/>
            <person name="Stielow B.J."/>
            <person name="de Hoog S."/>
            <person name="Vicente V.A."/>
            <person name="Weiss V.A."/>
            <person name="de Vries M."/>
            <person name="Cruz L.M."/>
            <person name="Souza E.M."/>
        </authorList>
    </citation>
    <scope>NUCLEOTIDE SEQUENCE [LARGE SCALE GENOMIC DNA]</scope>
    <source>
        <strain evidence="3 4">CBS 131958</strain>
    </source>
</reference>
<dbReference type="GO" id="GO:0016491">
    <property type="term" value="F:oxidoreductase activity"/>
    <property type="evidence" value="ECO:0007669"/>
    <property type="project" value="InterPro"/>
</dbReference>
<evidence type="ECO:0000313" key="3">
    <source>
        <dbReference type="EMBL" id="KPI43011.1"/>
    </source>
</evidence>
<evidence type="ECO:0000256" key="1">
    <source>
        <dbReference type="ARBA" id="ARBA00005986"/>
    </source>
</evidence>
<dbReference type="AlphaFoldDB" id="A0A0N0NPQ1"/>
<dbReference type="VEuPathDB" id="FungiDB:AB675_1786"/>
<dbReference type="EMBL" id="LFJN01000006">
    <property type="protein sequence ID" value="KPI43011.1"/>
    <property type="molecule type" value="Genomic_DNA"/>
</dbReference>
<keyword evidence="4" id="KW-1185">Reference proteome</keyword>
<dbReference type="NCBIfam" id="TIGR02118">
    <property type="entry name" value="EthD family reductase"/>
    <property type="match status" value="1"/>
</dbReference>
<name>A0A0N0NPQ1_9EURO</name>
<comment type="caution">
    <text evidence="3">The sequence shown here is derived from an EMBL/GenBank/DDBJ whole genome shotgun (WGS) entry which is preliminary data.</text>
</comment>
<dbReference type="Gene3D" id="3.30.70.100">
    <property type="match status" value="1"/>
</dbReference>
<gene>
    <name evidence="3" type="ORF">AB675_1786</name>
</gene>
<protein>
    <recommendedName>
        <fullName evidence="2">EthD domain-containing protein</fullName>
    </recommendedName>
</protein>
<evidence type="ECO:0000313" key="4">
    <source>
        <dbReference type="Proteomes" id="UP000038010"/>
    </source>
</evidence>
<dbReference type="InterPro" id="IPR009799">
    <property type="entry name" value="EthD_dom"/>
</dbReference>
<dbReference type="STRING" id="1664694.A0A0N0NPQ1"/>
<dbReference type="GeneID" id="28733583"/>
<organism evidence="3 4">
    <name type="scientific">Cyphellophora attinorum</name>
    <dbReference type="NCBI Taxonomy" id="1664694"/>
    <lineage>
        <taxon>Eukaryota</taxon>
        <taxon>Fungi</taxon>
        <taxon>Dikarya</taxon>
        <taxon>Ascomycota</taxon>
        <taxon>Pezizomycotina</taxon>
        <taxon>Eurotiomycetes</taxon>
        <taxon>Chaetothyriomycetidae</taxon>
        <taxon>Chaetothyriales</taxon>
        <taxon>Cyphellophoraceae</taxon>
        <taxon>Cyphellophora</taxon>
    </lineage>
</organism>
<dbReference type="SUPFAM" id="SSF54909">
    <property type="entry name" value="Dimeric alpha+beta barrel"/>
    <property type="match status" value="1"/>
</dbReference>
<dbReference type="Pfam" id="PF07110">
    <property type="entry name" value="EthD"/>
    <property type="match status" value="1"/>
</dbReference>
<dbReference type="Proteomes" id="UP000038010">
    <property type="component" value="Unassembled WGS sequence"/>
</dbReference>
<feature type="domain" description="EthD" evidence="2">
    <location>
        <begin position="12"/>
        <end position="114"/>
    </location>
</feature>
<sequence length="129" mass="14655">MVFRILILAWRKHGMAPEEFKNHYDNVHVPLVRELTGPLFPLSHRRSYIKRSQHQNGTYPAAVIQGNQEDFGFDCVAELAYEDEAHFQASGAALSTPEAGKRIYEDCVQFMDMSKAQIVVLGDVEEAMK</sequence>
<dbReference type="RefSeq" id="XP_018002974.1">
    <property type="nucleotide sequence ID" value="XM_018141703.1"/>
</dbReference>
<comment type="similarity">
    <text evidence="1">Belongs to the tpcK family.</text>
</comment>
<accession>A0A0N0NPQ1</accession>
<proteinExistence type="inferred from homology"/>
<dbReference type="InterPro" id="IPR011008">
    <property type="entry name" value="Dimeric_a/b-barrel"/>
</dbReference>